<dbReference type="Proteomes" id="UP000035337">
    <property type="component" value="Chromosome"/>
</dbReference>
<evidence type="ECO:0000313" key="2">
    <source>
        <dbReference type="EMBL" id="AKL98272.1"/>
    </source>
</evidence>
<organism evidence="2 3">
    <name type="scientific">Endomicrobium proavitum</name>
    <dbReference type="NCBI Taxonomy" id="1408281"/>
    <lineage>
        <taxon>Bacteria</taxon>
        <taxon>Pseudomonadati</taxon>
        <taxon>Elusimicrobiota</taxon>
        <taxon>Endomicrobiia</taxon>
        <taxon>Endomicrobiales</taxon>
        <taxon>Endomicrobiaceae</taxon>
        <taxon>Endomicrobium</taxon>
    </lineage>
</organism>
<reference evidence="2 3" key="1">
    <citation type="submission" date="2014-09" db="EMBL/GenBank/DDBJ databases">
        <title>Complete genome sequence of Endomicrobium proavitum.</title>
        <authorList>
            <person name="Zheng H."/>
        </authorList>
    </citation>
    <scope>NUCLEOTIDE SEQUENCE [LARGE SCALE GENOMIC DNA]</scope>
    <source>
        <strain evidence="2 3">Rsa215</strain>
    </source>
</reference>
<dbReference type="AlphaFoldDB" id="A0A0G3WK67"/>
<feature type="domain" description="HD" evidence="1">
    <location>
        <begin position="194"/>
        <end position="365"/>
    </location>
</feature>
<dbReference type="Pfam" id="PF13023">
    <property type="entry name" value="HD_3"/>
    <property type="match status" value="1"/>
</dbReference>
<name>A0A0G3WK67_9BACT</name>
<dbReference type="STRING" id="1408281.Epro_0893"/>
<protein>
    <submittedName>
        <fullName evidence="2">Cytoplasmic HAD superfamily hydrolase</fullName>
    </submittedName>
</protein>
<dbReference type="SUPFAM" id="SSF109604">
    <property type="entry name" value="HD-domain/PDEase-like"/>
    <property type="match status" value="2"/>
</dbReference>
<evidence type="ECO:0000259" key="1">
    <source>
        <dbReference type="Pfam" id="PF13023"/>
    </source>
</evidence>
<accession>A0A0G3WK67</accession>
<dbReference type="GO" id="GO:0016787">
    <property type="term" value="F:hydrolase activity"/>
    <property type="evidence" value="ECO:0007669"/>
    <property type="project" value="UniProtKB-KW"/>
</dbReference>
<dbReference type="PATRIC" id="fig|1408281.3.peg.913"/>
<evidence type="ECO:0000313" key="3">
    <source>
        <dbReference type="Proteomes" id="UP000035337"/>
    </source>
</evidence>
<keyword evidence="2" id="KW-0378">Hydrolase</keyword>
<proteinExistence type="predicted"/>
<dbReference type="RefSeq" id="WP_052570825.1">
    <property type="nucleotide sequence ID" value="NZ_CP009498.1"/>
</dbReference>
<dbReference type="KEGG" id="epo:Epro_0893"/>
<sequence length="392" mass="45780">MITKDLVLRIFSAANILRWNDHIRPFDFFELDKQAHKMIIAYIVAKFEEENGRSVDWIKLIEGGIFEFFQRIMLTDLKPEVFHELMSKKEKELHKWVVENLDEDLSALGGGIRENFDEYFTNPDYAKFEKRILSAAHCMSTKWEFGIIYPWNAMLYGIEKTKQSIDEAIATFDDLSGIRKLIINKKYYGFLDLCGQLRFQQRWAQAFRIPKTTVLGHMLTAAIFSYIFSKEMNASDARIFNNFYSALFHDLPEILTKDIVKPIKSSIAGLEDIIKIYEKKQVDEKILPLIPESWHAQMQYFIENEFADKITENGKVKEVKNAADFNDAKYNAIDGTLTEICDKLCAYVEASMSLEYGIKSETLLKSKQTVYDKYSNIKKGNLNFKQIFDYFR</sequence>
<dbReference type="EMBL" id="CP009498">
    <property type="protein sequence ID" value="AKL98272.1"/>
    <property type="molecule type" value="Genomic_DNA"/>
</dbReference>
<dbReference type="Gene3D" id="1.10.3210.10">
    <property type="entry name" value="Hypothetical protein af1432"/>
    <property type="match status" value="2"/>
</dbReference>
<dbReference type="InterPro" id="IPR006674">
    <property type="entry name" value="HD_domain"/>
</dbReference>
<keyword evidence="3" id="KW-1185">Reference proteome</keyword>
<gene>
    <name evidence="2" type="ORF">Epro_0893</name>
</gene>